<accession>A0A5P8DBY1</accession>
<sequence length="96" mass="11183">MDDSELDKTISHHPAGTKRRHPNIPTLEEIAEKRRVAANQKQIVLARQANALKLYKVFSRRLEVFREHEELLDELELTVRQINDAEERINDSEPNG</sequence>
<dbReference type="EMBL" id="MN284904">
    <property type="protein sequence ID" value="QFP95640.1"/>
    <property type="molecule type" value="Genomic_DNA"/>
</dbReference>
<gene>
    <name evidence="3" type="primary">66</name>
    <name evidence="3" type="ORF">SEA_TANIS_66</name>
</gene>
<name>A0A5P8DBY1_9CAUD</name>
<reference evidence="3 4" key="1">
    <citation type="submission" date="2019-08" db="EMBL/GenBank/DDBJ databases">
        <authorList>
            <person name="Kliewer B."/>
            <person name="Abdul Cader I."/>
            <person name="Barger N.T."/>
            <person name="Kapinos A.P."/>
            <person name="Panggabean A.F."/>
            <person name="Remijas L.E."/>
            <person name="Thai J."/>
            <person name="Torres N.C."/>
            <person name="Ngo R."/>
            <person name="Freise A.C."/>
            <person name="Moberg-Parker J."/>
            <person name="Garlena R.A."/>
            <person name="Russell D.A."/>
            <person name="Pope W.H."/>
            <person name="Jacobs-Sera D."/>
            <person name="Hatfull G.F."/>
        </authorList>
    </citation>
    <scope>NUCLEOTIDE SEQUENCE [LARGE SCALE GENOMIC DNA]</scope>
</reference>
<protein>
    <submittedName>
        <fullName evidence="3">Uncharacterized protein</fullName>
    </submittedName>
</protein>
<keyword evidence="4" id="KW-1185">Reference proteome</keyword>
<dbReference type="Proteomes" id="UP000326288">
    <property type="component" value="Segment"/>
</dbReference>
<feature type="compositionally biased region" description="Basic and acidic residues" evidence="2">
    <location>
        <begin position="1"/>
        <end position="10"/>
    </location>
</feature>
<evidence type="ECO:0000256" key="1">
    <source>
        <dbReference type="SAM" id="Coils"/>
    </source>
</evidence>
<evidence type="ECO:0000313" key="3">
    <source>
        <dbReference type="EMBL" id="QFP95640.1"/>
    </source>
</evidence>
<proteinExistence type="predicted"/>
<organism evidence="3 4">
    <name type="scientific">Gordonia phage Tanis</name>
    <dbReference type="NCBI Taxonomy" id="2652415"/>
    <lineage>
        <taxon>Viruses</taxon>
        <taxon>Duplodnaviria</taxon>
        <taxon>Heunggongvirae</taxon>
        <taxon>Uroviricota</taxon>
        <taxon>Caudoviricetes</taxon>
        <taxon>Deejayvirinae</taxon>
        <taxon>Tanisvirus</taxon>
        <taxon>Tanisvirus tanis</taxon>
    </lineage>
</organism>
<keyword evidence="1" id="KW-0175">Coiled coil</keyword>
<dbReference type="KEGG" id="vg:55623536"/>
<feature type="coiled-coil region" evidence="1">
    <location>
        <begin position="65"/>
        <end position="92"/>
    </location>
</feature>
<evidence type="ECO:0000313" key="4">
    <source>
        <dbReference type="Proteomes" id="UP000326288"/>
    </source>
</evidence>
<feature type="region of interest" description="Disordered" evidence="2">
    <location>
        <begin position="1"/>
        <end position="25"/>
    </location>
</feature>
<dbReference type="GeneID" id="55623536"/>
<dbReference type="RefSeq" id="YP_009852900.1">
    <property type="nucleotide sequence ID" value="NC_048817.1"/>
</dbReference>
<evidence type="ECO:0000256" key="2">
    <source>
        <dbReference type="SAM" id="MobiDB-lite"/>
    </source>
</evidence>